<dbReference type="GO" id="GO:0006207">
    <property type="term" value="P:'de novo' pyrimidine nucleobase biosynthetic process"/>
    <property type="evidence" value="ECO:0007669"/>
    <property type="project" value="TreeGrafter"/>
</dbReference>
<keyword evidence="3" id="KW-0285">Flavoprotein</keyword>
<accession>A0A0G4EQ68</accession>
<evidence type="ECO:0000256" key="4">
    <source>
        <dbReference type="ARBA" id="ARBA00022643"/>
    </source>
</evidence>
<name>A0A0G4EQ68_VITBC</name>
<comment type="pathway">
    <text evidence="2">Pyrimidine metabolism; UMP biosynthesis via de novo pathway.</text>
</comment>
<dbReference type="GO" id="GO:0004152">
    <property type="term" value="F:dihydroorotate dehydrogenase activity"/>
    <property type="evidence" value="ECO:0007669"/>
    <property type="project" value="TreeGrafter"/>
</dbReference>
<keyword evidence="9" id="KW-1185">Reference proteome</keyword>
<evidence type="ECO:0000256" key="2">
    <source>
        <dbReference type="ARBA" id="ARBA00004725"/>
    </source>
</evidence>
<evidence type="ECO:0000313" key="9">
    <source>
        <dbReference type="Proteomes" id="UP000041254"/>
    </source>
</evidence>
<dbReference type="OrthoDB" id="14784at2759"/>
<dbReference type="Gene3D" id="3.20.20.70">
    <property type="entry name" value="Aldolase class I"/>
    <property type="match status" value="1"/>
</dbReference>
<dbReference type="InParanoid" id="A0A0G4EQ68"/>
<organism evidence="8 9">
    <name type="scientific">Vitrella brassicaformis (strain CCMP3155)</name>
    <dbReference type="NCBI Taxonomy" id="1169540"/>
    <lineage>
        <taxon>Eukaryota</taxon>
        <taxon>Sar</taxon>
        <taxon>Alveolata</taxon>
        <taxon>Colpodellida</taxon>
        <taxon>Vitrellaceae</taxon>
        <taxon>Vitrella</taxon>
    </lineage>
</organism>
<dbReference type="STRING" id="1169540.A0A0G4EQ68"/>
<evidence type="ECO:0000256" key="5">
    <source>
        <dbReference type="ARBA" id="ARBA00022975"/>
    </source>
</evidence>
<keyword evidence="4" id="KW-0288">FMN</keyword>
<proteinExistence type="predicted"/>
<dbReference type="OMA" id="CPNEGHN"/>
<feature type="domain" description="Dihydroorotate dehydrogenase catalytic" evidence="7">
    <location>
        <begin position="142"/>
        <end position="374"/>
    </location>
</feature>
<keyword evidence="6" id="KW-0560">Oxidoreductase</keyword>
<dbReference type="Pfam" id="PF01180">
    <property type="entry name" value="DHO_dh"/>
    <property type="match status" value="1"/>
</dbReference>
<dbReference type="Proteomes" id="UP000041254">
    <property type="component" value="Unassembled WGS sequence"/>
</dbReference>
<dbReference type="InterPro" id="IPR005720">
    <property type="entry name" value="Dihydroorotate_DH_cat"/>
</dbReference>
<dbReference type="VEuPathDB" id="CryptoDB:Vbra_5300"/>
<dbReference type="InterPro" id="IPR050074">
    <property type="entry name" value="DHO_dehydrogenase"/>
</dbReference>
<reference evidence="8 9" key="1">
    <citation type="submission" date="2014-11" db="EMBL/GenBank/DDBJ databases">
        <authorList>
            <person name="Zhu J."/>
            <person name="Qi W."/>
            <person name="Song R."/>
        </authorList>
    </citation>
    <scope>NUCLEOTIDE SEQUENCE [LARGE SCALE GENOMIC DNA]</scope>
</reference>
<dbReference type="PANTHER" id="PTHR48109:SF1">
    <property type="entry name" value="DIHYDROOROTATE DEHYDROGENASE (FUMARATE)"/>
    <property type="match status" value="1"/>
</dbReference>
<evidence type="ECO:0000256" key="3">
    <source>
        <dbReference type="ARBA" id="ARBA00022630"/>
    </source>
</evidence>
<dbReference type="AlphaFoldDB" id="A0A0G4EQ68"/>
<evidence type="ECO:0000256" key="6">
    <source>
        <dbReference type="ARBA" id="ARBA00023002"/>
    </source>
</evidence>
<dbReference type="InterPro" id="IPR013785">
    <property type="entry name" value="Aldolase_TIM"/>
</dbReference>
<dbReference type="PANTHER" id="PTHR48109">
    <property type="entry name" value="DIHYDROOROTATE DEHYDROGENASE (QUINONE), MITOCHONDRIAL-RELATED"/>
    <property type="match status" value="1"/>
</dbReference>
<gene>
    <name evidence="8" type="ORF">Vbra_5300</name>
</gene>
<comment type="cofactor">
    <cofactor evidence="1">
        <name>FMN</name>
        <dbReference type="ChEBI" id="CHEBI:58210"/>
    </cofactor>
</comment>
<dbReference type="GO" id="GO:0006221">
    <property type="term" value="P:pyrimidine nucleotide biosynthetic process"/>
    <property type="evidence" value="ECO:0007669"/>
    <property type="project" value="UniProtKB-KW"/>
</dbReference>
<sequence length="392" mass="42182">MASEMAEWIGVHPPLYDPNLSYIENLQKGPFCPPSVLESLPPRPAVPLSERVSFLGHELNSTVGVPAGPLLGSKWTTLAAQLGFDIVTYKTIRSREHPSHPVPNSLFVDTSTLKEKPGGGHEVWVCEDQQQQRLPSVSALTITNSYGMPSMSREYLATDLRKAKEGIGEGQMLIVSVVGTQRSDGVSLGDDYAEAASFAQQHGAMAVELNLSCPNVDKKSGSLYQDPQSVYDLSKRVVAELQPTATPVIVKVGDFPHQQDLQKQVMQSASRAGVRAFCGLNSVPMTVHKTQSGACVPALGADRPTAGVCGELIRPWAVAFIREAARIRREDGGMDGMAVMGVGGITQPEHFRDFLEAGADAALTATAMWWDPLIALKYHRQRAAANGLTGVV</sequence>
<evidence type="ECO:0000259" key="7">
    <source>
        <dbReference type="Pfam" id="PF01180"/>
    </source>
</evidence>
<dbReference type="SUPFAM" id="SSF51395">
    <property type="entry name" value="FMN-linked oxidoreductases"/>
    <property type="match status" value="1"/>
</dbReference>
<evidence type="ECO:0000313" key="8">
    <source>
        <dbReference type="EMBL" id="CEL99754.1"/>
    </source>
</evidence>
<protein>
    <recommendedName>
        <fullName evidence="7">Dihydroorotate dehydrogenase catalytic domain-containing protein</fullName>
    </recommendedName>
</protein>
<evidence type="ECO:0000256" key="1">
    <source>
        <dbReference type="ARBA" id="ARBA00001917"/>
    </source>
</evidence>
<dbReference type="GO" id="GO:0005737">
    <property type="term" value="C:cytoplasm"/>
    <property type="evidence" value="ECO:0007669"/>
    <property type="project" value="InterPro"/>
</dbReference>
<dbReference type="EMBL" id="CDMY01000288">
    <property type="protein sequence ID" value="CEL99754.1"/>
    <property type="molecule type" value="Genomic_DNA"/>
</dbReference>
<keyword evidence="5" id="KW-0665">Pyrimidine biosynthesis</keyword>